<reference evidence="3 4" key="1">
    <citation type="journal article" date="2017" name="Curr. Biol.">
        <title>Genome architecture and evolution of a unichromosomal asexual nematode.</title>
        <authorList>
            <person name="Fradin H."/>
            <person name="Zegar C."/>
            <person name="Gutwein M."/>
            <person name="Lucas J."/>
            <person name="Kovtun M."/>
            <person name="Corcoran D."/>
            <person name="Baugh L.R."/>
            <person name="Kiontke K."/>
            <person name="Gunsalus K."/>
            <person name="Fitch D.H."/>
            <person name="Piano F."/>
        </authorList>
    </citation>
    <scope>NUCLEOTIDE SEQUENCE [LARGE SCALE GENOMIC DNA]</scope>
    <source>
        <strain evidence="3">PF1309</strain>
    </source>
</reference>
<comment type="caution">
    <text evidence="3">The sequence shown here is derived from an EMBL/GenBank/DDBJ whole genome shotgun (WGS) entry which is preliminary data.</text>
</comment>
<evidence type="ECO:0000256" key="1">
    <source>
        <dbReference type="SAM" id="Coils"/>
    </source>
</evidence>
<organism evidence="3 4">
    <name type="scientific">Diploscapter pachys</name>
    <dbReference type="NCBI Taxonomy" id="2018661"/>
    <lineage>
        <taxon>Eukaryota</taxon>
        <taxon>Metazoa</taxon>
        <taxon>Ecdysozoa</taxon>
        <taxon>Nematoda</taxon>
        <taxon>Chromadorea</taxon>
        <taxon>Rhabditida</taxon>
        <taxon>Rhabditina</taxon>
        <taxon>Rhabditomorpha</taxon>
        <taxon>Rhabditoidea</taxon>
        <taxon>Rhabditidae</taxon>
        <taxon>Diploscapter</taxon>
    </lineage>
</organism>
<feature type="region of interest" description="Disordered" evidence="2">
    <location>
        <begin position="412"/>
        <end position="449"/>
    </location>
</feature>
<gene>
    <name evidence="3" type="ORF">WR25_26840</name>
</gene>
<feature type="compositionally biased region" description="Basic and acidic residues" evidence="2">
    <location>
        <begin position="433"/>
        <end position="449"/>
    </location>
</feature>
<feature type="compositionally biased region" description="Pro residues" evidence="2">
    <location>
        <begin position="251"/>
        <end position="262"/>
    </location>
</feature>
<evidence type="ECO:0008006" key="5">
    <source>
        <dbReference type="Google" id="ProtNLM"/>
    </source>
</evidence>
<feature type="compositionally biased region" description="Polar residues" evidence="2">
    <location>
        <begin position="294"/>
        <end position="305"/>
    </location>
</feature>
<feature type="compositionally biased region" description="Polar residues" evidence="2">
    <location>
        <begin position="25"/>
        <end position="36"/>
    </location>
</feature>
<keyword evidence="4" id="KW-1185">Reference proteome</keyword>
<feature type="compositionally biased region" description="Polar residues" evidence="2">
    <location>
        <begin position="264"/>
        <end position="274"/>
    </location>
</feature>
<dbReference type="AlphaFoldDB" id="A0A2A2KZY0"/>
<dbReference type="Gene3D" id="2.30.29.30">
    <property type="entry name" value="Pleckstrin-homology domain (PH domain)/Phosphotyrosine-binding domain (PTB)"/>
    <property type="match status" value="1"/>
</dbReference>
<feature type="coiled-coil region" evidence="1">
    <location>
        <begin position="120"/>
        <end position="154"/>
    </location>
</feature>
<dbReference type="STRING" id="2018661.A0A2A2KZY0"/>
<proteinExistence type="predicted"/>
<dbReference type="EMBL" id="LIAE01007415">
    <property type="protein sequence ID" value="PAV79460.1"/>
    <property type="molecule type" value="Genomic_DNA"/>
</dbReference>
<evidence type="ECO:0000313" key="3">
    <source>
        <dbReference type="EMBL" id="PAV79460.1"/>
    </source>
</evidence>
<feature type="region of interest" description="Disordered" evidence="2">
    <location>
        <begin position="228"/>
        <end position="310"/>
    </location>
</feature>
<keyword evidence="1" id="KW-0175">Coiled coil</keyword>
<sequence>MTSIYKTLKRSISSNKGSNLEALTGVNSPASSSSNGAKYAGASNKTWLHPPDVLINGRVEYGVKFLGCSEVAGAQGSNLVSDALNKIKFQLDVKKSETGHSGSKLQKVDIQKFLDNNRSMLESQKQALQYQKRIAELEEQNRKLTQELVKVLRGNYAATSLLDTPAPPPNLPSTPIPNGPPTPLNPNDTYSTPLGTPLRPNTQLQAAHLNLQNNASILTPPTFQAPTLNTNNFLNGTGANGMPSTSHSPSGPAPLVAPPRLPPTSQLIDTSNGSDIAPSLAPPPSIAPRRTVPPRQNSSGNTANKLSEMKVDQVNTVFDDTFDPRADEKKKEEQEKKEYDPFGDDFLEDVLKTGIAAGEATASGAGKDQPTAADLQAMIEQVDEKLAKLDDPEYFGGGKLETAQISPGVSWQDFEEPEYGTPNGALNTAIDGVQRKSDDKERQKSSPTA</sequence>
<evidence type="ECO:0000256" key="2">
    <source>
        <dbReference type="SAM" id="MobiDB-lite"/>
    </source>
</evidence>
<name>A0A2A2KZY0_9BILA</name>
<feature type="region of interest" description="Disordered" evidence="2">
    <location>
        <begin position="160"/>
        <end position="189"/>
    </location>
</feature>
<feature type="region of interest" description="Disordered" evidence="2">
    <location>
        <begin position="19"/>
        <end position="39"/>
    </location>
</feature>
<dbReference type="SUPFAM" id="SSF50729">
    <property type="entry name" value="PH domain-like"/>
    <property type="match status" value="1"/>
</dbReference>
<dbReference type="InterPro" id="IPR011993">
    <property type="entry name" value="PH-like_dom_sf"/>
</dbReference>
<dbReference type="Proteomes" id="UP000218231">
    <property type="component" value="Unassembled WGS sequence"/>
</dbReference>
<protein>
    <recommendedName>
        <fullName evidence="5">PID domain-containing protein</fullName>
    </recommendedName>
</protein>
<evidence type="ECO:0000313" key="4">
    <source>
        <dbReference type="Proteomes" id="UP000218231"/>
    </source>
</evidence>
<accession>A0A2A2KZY0</accession>
<dbReference type="OrthoDB" id="10057585at2759"/>
<feature type="compositionally biased region" description="Pro residues" evidence="2">
    <location>
        <begin position="165"/>
        <end position="184"/>
    </location>
</feature>
<feature type="compositionally biased region" description="Low complexity" evidence="2">
    <location>
        <begin position="228"/>
        <end position="241"/>
    </location>
</feature>